<keyword evidence="3" id="KW-1185">Reference proteome</keyword>
<dbReference type="SUPFAM" id="SSF52540">
    <property type="entry name" value="P-loop containing nucleoside triphosphate hydrolases"/>
    <property type="match status" value="2"/>
</dbReference>
<dbReference type="InterPro" id="IPR027417">
    <property type="entry name" value="P-loop_NTPase"/>
</dbReference>
<dbReference type="Gene3D" id="3.40.50.300">
    <property type="entry name" value="P-loop containing nucleotide triphosphate hydrolases"/>
    <property type="match status" value="1"/>
</dbReference>
<dbReference type="GO" id="GO:0016787">
    <property type="term" value="F:hydrolase activity"/>
    <property type="evidence" value="ECO:0007669"/>
    <property type="project" value="InterPro"/>
</dbReference>
<dbReference type="EMBL" id="JABBGI010000016">
    <property type="protein sequence ID" value="NML70800.1"/>
    <property type="molecule type" value="Genomic_DNA"/>
</dbReference>
<dbReference type="Proteomes" id="UP000544054">
    <property type="component" value="Unassembled WGS sequence"/>
</dbReference>
<accession>A0A7Y0FSI7</accession>
<dbReference type="GO" id="GO:0004386">
    <property type="term" value="F:helicase activity"/>
    <property type="evidence" value="ECO:0007669"/>
    <property type="project" value="UniProtKB-KW"/>
</dbReference>
<dbReference type="RefSeq" id="WP_169235318.1">
    <property type="nucleotide sequence ID" value="NZ_JABBGI010000016.1"/>
</dbReference>
<keyword evidence="2" id="KW-0067">ATP-binding</keyword>
<organism evidence="2 3">
    <name type="scientific">Chryseobacterium antibioticum</name>
    <dbReference type="NCBI Taxonomy" id="2728847"/>
    <lineage>
        <taxon>Bacteria</taxon>
        <taxon>Pseudomonadati</taxon>
        <taxon>Bacteroidota</taxon>
        <taxon>Flavobacteriia</taxon>
        <taxon>Flavobacteriales</taxon>
        <taxon>Weeksellaceae</taxon>
        <taxon>Chryseobacterium group</taxon>
        <taxon>Chryseobacterium</taxon>
    </lineage>
</organism>
<dbReference type="GO" id="GO:0005524">
    <property type="term" value="F:ATP binding"/>
    <property type="evidence" value="ECO:0007669"/>
    <property type="project" value="InterPro"/>
</dbReference>
<dbReference type="GO" id="GO:0005829">
    <property type="term" value="C:cytosol"/>
    <property type="evidence" value="ECO:0007669"/>
    <property type="project" value="TreeGrafter"/>
</dbReference>
<dbReference type="PANTHER" id="PTHR47396:SF1">
    <property type="entry name" value="ATP-DEPENDENT HELICASE IRC3-RELATED"/>
    <property type="match status" value="1"/>
</dbReference>
<evidence type="ECO:0000313" key="2">
    <source>
        <dbReference type="EMBL" id="NML70800.1"/>
    </source>
</evidence>
<dbReference type="GO" id="GO:0003677">
    <property type="term" value="F:DNA binding"/>
    <property type="evidence" value="ECO:0007669"/>
    <property type="project" value="InterPro"/>
</dbReference>
<keyword evidence="2" id="KW-0378">Hydrolase</keyword>
<dbReference type="InterPro" id="IPR014001">
    <property type="entry name" value="Helicase_ATP-bd"/>
</dbReference>
<dbReference type="PANTHER" id="PTHR47396">
    <property type="entry name" value="TYPE I RESTRICTION ENZYME ECOKI R PROTEIN"/>
    <property type="match status" value="1"/>
</dbReference>
<sequence length="893" mass="102129">MELKPYQHTVIKDLEKFLTYLQTENNSAKAFNKYWEDKLGFPYSPQLDGSYKGMKPYKDNVPGATHIAIKVPTAGGKTFIAINALDTLNKYFNQGNPKAVVWLVPWSNLLQQTVKNLSKPSHPYREKLSTLFGNRVEVYEKDQLLQGVNFNPSSVTEQLNIFVFNFSSLRIDKKKKEDRKVYQENGALEPFRDTIVEKDLIIPDTDDTALINIIRSLNPVVIVDESHNAESALSVEMLQNLNPSLILDLTATPKENSNIISFVNALSLKKEHMVKLPVIVYNHHKKEEVITSALHLQRQLELLAKEEEKETGKYIRPIILFQAQSNIKGKDNTTFGKIKEQLIKLQIPEEQIKIKTSNIDELKGIDLMAKDCQVRYIITINALKEGWDCPNAYILASLADKSSAVDVEQILGRILRQPYTIKHNQALLNMSFVLTASAKFNETLDSIVKGLQDSGFSKDDYYAEQETVEEVILTPNEILNGSLFDDDKIKNETPKSDEEFDISQIEFNPNEETTLEQIKTSNPILTQLTQRAEQQGAEFEQKVNEFEIDDTTSLFTEVMKTQPKQFPIDKEFKDFVKEIELPQFFIEKKDDLTSALFPELNEKWEFLHKNSLLDGFILSNYSTQITFEEISKDIIAVDFDESKGTASIKKLNSKAKALLVDSILSKPKDSQIRQITGIVVKKLGDMTPISEQELQKYVSRVFGNLTSDQIRDIIDNDFIYVKRIKDKINELSNEYTKEKFFKLIDSNNIIVQGNFSFSDTITPLNTSTPISKSLYEKEASMNNFEQSMILEIASLENVKFWHRNLERGKGFALNGFSSNHYPDFIIYTQKGNKILLETKGDDRDNDDSRDKNTLGKTWEKLAGSNYKYFMVFQTKKVQNTYTANSVIDVLKGL</sequence>
<dbReference type="InterPro" id="IPR050742">
    <property type="entry name" value="Helicase_Restrict-Modif_Enz"/>
</dbReference>
<keyword evidence="2" id="KW-0547">Nucleotide-binding</keyword>
<name>A0A7Y0FSI7_9FLAO</name>
<protein>
    <submittedName>
        <fullName evidence="2">DEAD/DEAH box helicase family protein</fullName>
    </submittedName>
</protein>
<dbReference type="Pfam" id="PF04851">
    <property type="entry name" value="ResIII"/>
    <property type="match status" value="1"/>
</dbReference>
<proteinExistence type="predicted"/>
<gene>
    <name evidence="2" type="ORF">HHL23_13490</name>
</gene>
<keyword evidence="2" id="KW-0347">Helicase</keyword>
<reference evidence="2 3" key="1">
    <citation type="submission" date="2020-04" db="EMBL/GenBank/DDBJ databases">
        <title>Chryseobacterium sp. RP-3-3 sp. nov., isolated from Jeju soil.</title>
        <authorList>
            <person name="Dahal R.H."/>
        </authorList>
    </citation>
    <scope>NUCLEOTIDE SEQUENCE [LARGE SCALE GENOMIC DNA]</scope>
    <source>
        <strain evidence="2 3">RP-3-3</strain>
    </source>
</reference>
<evidence type="ECO:0000259" key="1">
    <source>
        <dbReference type="PROSITE" id="PS51192"/>
    </source>
</evidence>
<dbReference type="InterPro" id="IPR006935">
    <property type="entry name" value="Helicase/UvrB_N"/>
</dbReference>
<comment type="caution">
    <text evidence="2">The sequence shown here is derived from an EMBL/GenBank/DDBJ whole genome shotgun (WGS) entry which is preliminary data.</text>
</comment>
<feature type="domain" description="Helicase ATP-binding" evidence="1">
    <location>
        <begin position="58"/>
        <end position="271"/>
    </location>
</feature>
<dbReference type="PROSITE" id="PS51192">
    <property type="entry name" value="HELICASE_ATP_BIND_1"/>
    <property type="match status" value="1"/>
</dbReference>
<dbReference type="CDD" id="cd18785">
    <property type="entry name" value="SF2_C"/>
    <property type="match status" value="1"/>
</dbReference>
<evidence type="ECO:0000313" key="3">
    <source>
        <dbReference type="Proteomes" id="UP000544054"/>
    </source>
</evidence>
<dbReference type="AlphaFoldDB" id="A0A7Y0FSI7"/>